<dbReference type="EMBL" id="JH930471">
    <property type="protein sequence ID" value="EKM56328.1"/>
    <property type="molecule type" value="Genomic_DNA"/>
</dbReference>
<organism evidence="3 4">
    <name type="scientific">Phanerochaete carnosa (strain HHB-10118-sp)</name>
    <name type="common">White-rot fungus</name>
    <name type="synonym">Peniophora carnosa</name>
    <dbReference type="NCBI Taxonomy" id="650164"/>
    <lineage>
        <taxon>Eukaryota</taxon>
        <taxon>Fungi</taxon>
        <taxon>Dikarya</taxon>
        <taxon>Basidiomycota</taxon>
        <taxon>Agaricomycotina</taxon>
        <taxon>Agaricomycetes</taxon>
        <taxon>Polyporales</taxon>
        <taxon>Phanerochaetaceae</taxon>
        <taxon>Phanerochaete</taxon>
    </lineage>
</organism>
<feature type="transmembrane region" description="Helical" evidence="1">
    <location>
        <begin position="20"/>
        <end position="38"/>
    </location>
</feature>
<name>K5VXP5_PHACS</name>
<feature type="domain" description="DUF6533" evidence="2">
    <location>
        <begin position="20"/>
        <end position="65"/>
    </location>
</feature>
<keyword evidence="1" id="KW-0472">Membrane</keyword>
<dbReference type="OrthoDB" id="2745134at2759"/>
<gene>
    <name evidence="3" type="ORF">PHACADRAFT_207600</name>
</gene>
<dbReference type="AlphaFoldDB" id="K5VXP5"/>
<dbReference type="HOGENOM" id="CLU_053360_0_0_1"/>
<keyword evidence="1" id="KW-1133">Transmembrane helix</keyword>
<evidence type="ECO:0000259" key="2">
    <source>
        <dbReference type="Pfam" id="PF20151"/>
    </source>
</evidence>
<evidence type="ECO:0000256" key="1">
    <source>
        <dbReference type="SAM" id="Phobius"/>
    </source>
</evidence>
<accession>K5VXP5</accession>
<dbReference type="KEGG" id="pco:PHACADRAFT_207600"/>
<sequence length="357" mass="39910">MAQPSEELQQELLSVLTGNYLTYSVLCLVVYEYSITLHQEVAVVWRRKPTVTSVLLLTTRWLMLLNPILNATPSTGAWCESESAEWNYDEFIDLMSPHIIPRCKQAFVLDKLIYFMETVLVSLFSALRVWALWRESWTKYALLTIILILGTVPVGTNIFLWARSVIEYTVTPSLITCTYIDKIPPNLNTNVLLVINILDLLTFSESGNDGTYINIFVSFMPLLLVQRFMLNLRRLGTADGSSSDTHHPSLPSISFRAPSDFLGNIGEPLDHSHLERVEGIGDDDSWEAEELRGGLEEGFAHQPDPPVLYQDGTIETAGVAATALKSAEHSSERDVIVFESSAYSRETVEVGPSAIAH</sequence>
<dbReference type="Proteomes" id="UP000008370">
    <property type="component" value="Unassembled WGS sequence"/>
</dbReference>
<dbReference type="Pfam" id="PF20151">
    <property type="entry name" value="DUF6533"/>
    <property type="match status" value="1"/>
</dbReference>
<feature type="transmembrane region" description="Helical" evidence="1">
    <location>
        <begin position="112"/>
        <end position="133"/>
    </location>
</feature>
<evidence type="ECO:0000313" key="3">
    <source>
        <dbReference type="EMBL" id="EKM56328.1"/>
    </source>
</evidence>
<reference evidence="3 4" key="1">
    <citation type="journal article" date="2012" name="BMC Genomics">
        <title>Comparative genomics of the white-rot fungi, Phanerochaete carnosa and P. chrysosporium, to elucidate the genetic basis of the distinct wood types they colonize.</title>
        <authorList>
            <person name="Suzuki H."/>
            <person name="MacDonald J."/>
            <person name="Syed K."/>
            <person name="Salamov A."/>
            <person name="Hori C."/>
            <person name="Aerts A."/>
            <person name="Henrissat B."/>
            <person name="Wiebenga A."/>
            <person name="vanKuyk P.A."/>
            <person name="Barry K."/>
            <person name="Lindquist E."/>
            <person name="LaButti K."/>
            <person name="Lapidus A."/>
            <person name="Lucas S."/>
            <person name="Coutinho P."/>
            <person name="Gong Y."/>
            <person name="Samejima M."/>
            <person name="Mahadevan R."/>
            <person name="Abou-Zaid M."/>
            <person name="de Vries R.P."/>
            <person name="Igarashi K."/>
            <person name="Yadav J.S."/>
            <person name="Grigoriev I.V."/>
            <person name="Master E.R."/>
        </authorList>
    </citation>
    <scope>NUCLEOTIDE SEQUENCE [LARGE SCALE GENOMIC DNA]</scope>
    <source>
        <strain evidence="3 4">HHB-10118-sp</strain>
    </source>
</reference>
<evidence type="ECO:0000313" key="4">
    <source>
        <dbReference type="Proteomes" id="UP000008370"/>
    </source>
</evidence>
<protein>
    <recommendedName>
        <fullName evidence="2">DUF6533 domain-containing protein</fullName>
    </recommendedName>
</protein>
<dbReference type="InterPro" id="IPR045340">
    <property type="entry name" value="DUF6533"/>
</dbReference>
<dbReference type="RefSeq" id="XP_007394182.1">
    <property type="nucleotide sequence ID" value="XM_007394120.1"/>
</dbReference>
<keyword evidence="4" id="KW-1185">Reference proteome</keyword>
<feature type="transmembrane region" description="Helical" evidence="1">
    <location>
        <begin position="140"/>
        <end position="162"/>
    </location>
</feature>
<keyword evidence="1" id="KW-0812">Transmembrane</keyword>
<dbReference type="InParanoid" id="K5VXP5"/>
<dbReference type="GeneID" id="18912638"/>
<proteinExistence type="predicted"/>